<dbReference type="PROSITE" id="PS50828">
    <property type="entry name" value="SMR"/>
    <property type="match status" value="1"/>
</dbReference>
<organism evidence="3 4">
    <name type="scientific">Meridianimarinicoccus marinus</name>
    <dbReference type="NCBI Taxonomy" id="3231483"/>
    <lineage>
        <taxon>Bacteria</taxon>
        <taxon>Pseudomonadati</taxon>
        <taxon>Pseudomonadota</taxon>
        <taxon>Alphaproteobacteria</taxon>
        <taxon>Rhodobacterales</taxon>
        <taxon>Paracoccaceae</taxon>
        <taxon>Meridianimarinicoccus</taxon>
    </lineage>
</organism>
<comment type="caution">
    <text evidence="3">The sequence shown here is derived from an EMBL/GenBank/DDBJ whole genome shotgun (WGS) entry which is preliminary data.</text>
</comment>
<dbReference type="SUPFAM" id="SSF160443">
    <property type="entry name" value="SMR domain-like"/>
    <property type="match status" value="1"/>
</dbReference>
<dbReference type="RefSeq" id="WP_366194149.1">
    <property type="nucleotide sequence ID" value="NZ_JBFBVU010000024.1"/>
</dbReference>
<evidence type="ECO:0000313" key="4">
    <source>
        <dbReference type="Proteomes" id="UP001553161"/>
    </source>
</evidence>
<evidence type="ECO:0000259" key="2">
    <source>
        <dbReference type="PROSITE" id="PS50828"/>
    </source>
</evidence>
<dbReference type="InterPro" id="IPR036063">
    <property type="entry name" value="Smr_dom_sf"/>
</dbReference>
<keyword evidence="4" id="KW-1185">Reference proteome</keyword>
<protein>
    <submittedName>
        <fullName evidence="3">Smr/MutS family protein</fullName>
    </submittedName>
</protein>
<dbReference type="SMART" id="SM00463">
    <property type="entry name" value="SMR"/>
    <property type="match status" value="1"/>
</dbReference>
<reference evidence="3 4" key="1">
    <citation type="submission" date="2024-07" db="EMBL/GenBank/DDBJ databases">
        <authorList>
            <person name="Kang M."/>
        </authorList>
    </citation>
    <scope>NUCLEOTIDE SEQUENCE [LARGE SCALE GENOMIC DNA]</scope>
    <source>
        <strain evidence="3 4">DFM31</strain>
    </source>
</reference>
<proteinExistence type="predicted"/>
<dbReference type="Gene3D" id="3.30.1370.110">
    <property type="match status" value="1"/>
</dbReference>
<evidence type="ECO:0000313" key="3">
    <source>
        <dbReference type="EMBL" id="MEV8468195.1"/>
    </source>
</evidence>
<feature type="region of interest" description="Disordered" evidence="1">
    <location>
        <begin position="29"/>
        <end position="58"/>
    </location>
</feature>
<sequence>MARRRRRSSLTDEDRELWSQVAQSIAPLKPEKANLGDLLGSATPMPDPRVQKAPAPAPTASLAPDLPAFRIGSRAPASAPVQHTPAPGIAEHLKHMPSRVDARTMGKIRRGKLRPEGRLDLHGMTLAQAHPALLRFIAESYHKHRRLVLIITGKGKDRDEGYAMPVPRGVLRHQVPHWLHGQNLSAMVLQVMPAHLRHGGDGAYYVYLKRQR</sequence>
<gene>
    <name evidence="3" type="ORF">AB0T83_15580</name>
</gene>
<accession>A0ABV3LAT9</accession>
<dbReference type="Proteomes" id="UP001553161">
    <property type="component" value="Unassembled WGS sequence"/>
</dbReference>
<feature type="domain" description="Smr" evidence="2">
    <location>
        <begin position="119"/>
        <end position="209"/>
    </location>
</feature>
<dbReference type="InterPro" id="IPR002625">
    <property type="entry name" value="Smr_dom"/>
</dbReference>
<dbReference type="PANTHER" id="PTHR35562">
    <property type="entry name" value="DNA ENDONUCLEASE SMRA-RELATED"/>
    <property type="match status" value="1"/>
</dbReference>
<evidence type="ECO:0000256" key="1">
    <source>
        <dbReference type="SAM" id="MobiDB-lite"/>
    </source>
</evidence>
<dbReference type="Pfam" id="PF01713">
    <property type="entry name" value="Smr"/>
    <property type="match status" value="1"/>
</dbReference>
<dbReference type="PANTHER" id="PTHR35562:SF2">
    <property type="entry name" value="DNA ENDONUCLEASE SMRA-RELATED"/>
    <property type="match status" value="1"/>
</dbReference>
<dbReference type="EMBL" id="JBFBVU010000024">
    <property type="protein sequence ID" value="MEV8468195.1"/>
    <property type="molecule type" value="Genomic_DNA"/>
</dbReference>
<name>A0ABV3LAT9_9RHOB</name>